<name>A0A914P3F9_MELIC</name>
<reference evidence="2" key="1">
    <citation type="submission" date="2022-11" db="UniProtKB">
        <authorList>
            <consortium name="WormBaseParasite"/>
        </authorList>
    </citation>
    <scope>IDENTIFICATION</scope>
</reference>
<protein>
    <submittedName>
        <fullName evidence="2">Uncharacterized protein</fullName>
    </submittedName>
</protein>
<accession>A0A914P3F9</accession>
<sequence>MTFTDDDPILVLNFSKTVSDADREKVVSELGKNGGEKCPFQDNVFKFETYQDLTKAHKALRSIVPKSFYSTIPIYDAEGVRLYDLEPSITTTLIIVDKKSNSNGRIFNFSTFFVSDFF</sequence>
<keyword evidence="1" id="KW-1185">Reference proteome</keyword>
<dbReference type="WBParaSite" id="Minc3s11134g44644">
    <property type="protein sequence ID" value="Minc3s11134g44644"/>
    <property type="gene ID" value="Minc3s11134g44644"/>
</dbReference>
<proteinExistence type="predicted"/>
<dbReference type="AlphaFoldDB" id="A0A914P3F9"/>
<organism evidence="1 2">
    <name type="scientific">Meloidogyne incognita</name>
    <name type="common">Southern root-knot nematode worm</name>
    <name type="synonym">Oxyuris incognita</name>
    <dbReference type="NCBI Taxonomy" id="6306"/>
    <lineage>
        <taxon>Eukaryota</taxon>
        <taxon>Metazoa</taxon>
        <taxon>Ecdysozoa</taxon>
        <taxon>Nematoda</taxon>
        <taxon>Chromadorea</taxon>
        <taxon>Rhabditida</taxon>
        <taxon>Tylenchina</taxon>
        <taxon>Tylenchomorpha</taxon>
        <taxon>Tylenchoidea</taxon>
        <taxon>Meloidogynidae</taxon>
        <taxon>Meloidogyninae</taxon>
        <taxon>Meloidogyne</taxon>
        <taxon>Meloidogyne incognita group</taxon>
    </lineage>
</organism>
<evidence type="ECO:0000313" key="1">
    <source>
        <dbReference type="Proteomes" id="UP000887563"/>
    </source>
</evidence>
<evidence type="ECO:0000313" key="2">
    <source>
        <dbReference type="WBParaSite" id="Minc3s11134g44644"/>
    </source>
</evidence>
<dbReference type="Proteomes" id="UP000887563">
    <property type="component" value="Unplaced"/>
</dbReference>